<dbReference type="Proteomes" id="UP000593562">
    <property type="component" value="Unassembled WGS sequence"/>
</dbReference>
<name>A0A7J7DPS8_TRIWF</name>
<dbReference type="EMBL" id="JAAARO010000004">
    <property type="protein sequence ID" value="KAF5748348.1"/>
    <property type="molecule type" value="Genomic_DNA"/>
</dbReference>
<feature type="compositionally biased region" description="Basic residues" evidence="1">
    <location>
        <begin position="277"/>
        <end position="286"/>
    </location>
</feature>
<evidence type="ECO:0000313" key="2">
    <source>
        <dbReference type="EMBL" id="KAF5748348.1"/>
    </source>
</evidence>
<gene>
    <name evidence="2" type="ORF">HS088_TW04G00301</name>
</gene>
<dbReference type="InParanoid" id="A0A7J7DPS8"/>
<evidence type="ECO:0000256" key="1">
    <source>
        <dbReference type="SAM" id="MobiDB-lite"/>
    </source>
</evidence>
<protein>
    <submittedName>
        <fullName evidence="2">Uncharacterized protein</fullName>
    </submittedName>
</protein>
<organism evidence="2 3">
    <name type="scientific">Tripterygium wilfordii</name>
    <name type="common">Thunder God vine</name>
    <dbReference type="NCBI Taxonomy" id="458696"/>
    <lineage>
        <taxon>Eukaryota</taxon>
        <taxon>Viridiplantae</taxon>
        <taxon>Streptophyta</taxon>
        <taxon>Embryophyta</taxon>
        <taxon>Tracheophyta</taxon>
        <taxon>Spermatophyta</taxon>
        <taxon>Magnoliopsida</taxon>
        <taxon>eudicotyledons</taxon>
        <taxon>Gunneridae</taxon>
        <taxon>Pentapetalae</taxon>
        <taxon>rosids</taxon>
        <taxon>fabids</taxon>
        <taxon>Celastrales</taxon>
        <taxon>Celastraceae</taxon>
        <taxon>Tripterygium</taxon>
    </lineage>
</organism>
<sequence length="286" mass="31054">MSREVPSSTGYASWSGYGIADANANVISISEATAPVPSSDGFIYGTGDGIADANDPRDDLMIWDLDNESNQVNSLPFPSTIPVQNGNGGAGVPSTIPVHNGNGRAGDSDSLDYGGPSLHLPFWPPLPEPFLCTCCQVLREIVHTDGIVTTKIEIHGRLGMIYHAILQIRNKINATSHTPDCHMFDFCTKSIREVKQFLVKYCRKRKISGFVKVQDPFSGFYEAVCVGMDRENSVNDNAEVDDFLNLSPTTSSGDGQTGHTEIENGTTNVPKTTLTSQRRRGKKQQS</sequence>
<comment type="caution">
    <text evidence="2">The sequence shown here is derived from an EMBL/GenBank/DDBJ whole genome shotgun (WGS) entry which is preliminary data.</text>
</comment>
<feature type="compositionally biased region" description="Polar residues" evidence="1">
    <location>
        <begin position="247"/>
        <end position="276"/>
    </location>
</feature>
<accession>A0A7J7DPS8</accession>
<dbReference type="AlphaFoldDB" id="A0A7J7DPS8"/>
<evidence type="ECO:0000313" key="3">
    <source>
        <dbReference type="Proteomes" id="UP000593562"/>
    </source>
</evidence>
<proteinExistence type="predicted"/>
<keyword evidence="3" id="KW-1185">Reference proteome</keyword>
<feature type="region of interest" description="Disordered" evidence="1">
    <location>
        <begin position="247"/>
        <end position="286"/>
    </location>
</feature>
<reference evidence="2 3" key="1">
    <citation type="journal article" date="2020" name="Nat. Commun.">
        <title>Genome of Tripterygium wilfordii and identification of cytochrome P450 involved in triptolide biosynthesis.</title>
        <authorList>
            <person name="Tu L."/>
            <person name="Su P."/>
            <person name="Zhang Z."/>
            <person name="Gao L."/>
            <person name="Wang J."/>
            <person name="Hu T."/>
            <person name="Zhou J."/>
            <person name="Zhang Y."/>
            <person name="Zhao Y."/>
            <person name="Liu Y."/>
            <person name="Song Y."/>
            <person name="Tong Y."/>
            <person name="Lu Y."/>
            <person name="Yang J."/>
            <person name="Xu C."/>
            <person name="Jia M."/>
            <person name="Peters R.J."/>
            <person name="Huang L."/>
            <person name="Gao W."/>
        </authorList>
    </citation>
    <scope>NUCLEOTIDE SEQUENCE [LARGE SCALE GENOMIC DNA]</scope>
    <source>
        <strain evidence="3">cv. XIE 37</strain>
        <tissue evidence="2">Leaf</tissue>
    </source>
</reference>